<dbReference type="EMBL" id="JACXWA010000013">
    <property type="protein sequence ID" value="MBD3869931.1"/>
    <property type="molecule type" value="Genomic_DNA"/>
</dbReference>
<feature type="active site" description="Charge relay system" evidence="9">
    <location>
        <position position="81"/>
    </location>
</feature>
<dbReference type="Pfam" id="PF01242">
    <property type="entry name" value="PTPS"/>
    <property type="match status" value="1"/>
</dbReference>
<dbReference type="GO" id="GO:0008616">
    <property type="term" value="P:tRNA queuosine(34) biosynthetic process"/>
    <property type="evidence" value="ECO:0007669"/>
    <property type="project" value="UniProtKB-KW"/>
</dbReference>
<accession>A0A8J7C420</accession>
<reference evidence="11 12" key="1">
    <citation type="submission" date="2020-08" db="EMBL/GenBank/DDBJ databases">
        <title>Acidobacteriota in marine sediments use diverse sulfur dissimilation pathways.</title>
        <authorList>
            <person name="Wasmund K."/>
        </authorList>
    </citation>
    <scope>NUCLEOTIDE SEQUENCE [LARGE SCALE GENOMIC DNA]</scope>
    <source>
        <strain evidence="11">MAG AM3-A</strain>
    </source>
</reference>
<dbReference type="PANTHER" id="PTHR12589:SF7">
    <property type="entry name" value="6-PYRUVOYL TETRAHYDROBIOPTERIN SYNTHASE"/>
    <property type="match status" value="1"/>
</dbReference>
<dbReference type="GO" id="GO:0070497">
    <property type="term" value="F:6-carboxytetrahydropterin synthase activity"/>
    <property type="evidence" value="ECO:0007669"/>
    <property type="project" value="UniProtKB-EC"/>
</dbReference>
<proteinExistence type="inferred from homology"/>
<dbReference type="GO" id="GO:0046872">
    <property type="term" value="F:metal ion binding"/>
    <property type="evidence" value="ECO:0007669"/>
    <property type="project" value="UniProtKB-KW"/>
</dbReference>
<protein>
    <recommendedName>
        <fullName evidence="3 8">6-carboxy-5,6,7,8-tetrahydropterin synthase</fullName>
        <ecNumber evidence="8">4.-.-.-</ecNumber>
    </recommendedName>
</protein>
<keyword evidence="4 8" id="KW-0479">Metal-binding</keyword>
<feature type="active site" description="Charge relay system" evidence="9">
    <location>
        <position position="126"/>
    </location>
</feature>
<comment type="pathway">
    <text evidence="1 8">Purine metabolism; 7-cyano-7-deazaguanine biosynthesis.</text>
</comment>
<feature type="active site" description="Proton acceptor" evidence="9">
    <location>
        <position position="34"/>
    </location>
</feature>
<gene>
    <name evidence="11" type="ORF">IFJ97_01060</name>
</gene>
<dbReference type="SUPFAM" id="SSF55620">
    <property type="entry name" value="Tetrahydrobiopterin biosynthesis enzymes-like"/>
    <property type="match status" value="1"/>
</dbReference>
<evidence type="ECO:0000256" key="6">
    <source>
        <dbReference type="ARBA" id="ARBA00023239"/>
    </source>
</evidence>
<evidence type="ECO:0000256" key="5">
    <source>
        <dbReference type="ARBA" id="ARBA00022833"/>
    </source>
</evidence>
<evidence type="ECO:0000256" key="1">
    <source>
        <dbReference type="ARBA" id="ARBA00005061"/>
    </source>
</evidence>
<dbReference type="UniPathway" id="UPA00391"/>
<keyword evidence="5 8" id="KW-0862">Zinc</keyword>
<dbReference type="GO" id="GO:0006729">
    <property type="term" value="P:tetrahydrobiopterin biosynthetic process"/>
    <property type="evidence" value="ECO:0007669"/>
    <property type="project" value="InterPro"/>
</dbReference>
<comment type="similarity">
    <text evidence="2 8">Belongs to the PTPS family. QueD subfamily.</text>
</comment>
<dbReference type="AlphaFoldDB" id="A0A8J7C420"/>
<dbReference type="InterPro" id="IPR022470">
    <property type="entry name" value="PTPS_Cys_AS"/>
</dbReference>
<comment type="cofactor">
    <cofactor evidence="8 10">
        <name>Zn(2+)</name>
        <dbReference type="ChEBI" id="CHEBI:29105"/>
    </cofactor>
    <text evidence="8 10">Binds 1 zinc ion per subunit.</text>
</comment>
<evidence type="ECO:0000313" key="11">
    <source>
        <dbReference type="EMBL" id="MBD3869931.1"/>
    </source>
</evidence>
<dbReference type="PIRSF" id="PIRSF006113">
    <property type="entry name" value="PTP_synth"/>
    <property type="match status" value="1"/>
</dbReference>
<evidence type="ECO:0000256" key="2">
    <source>
        <dbReference type="ARBA" id="ARBA00008900"/>
    </source>
</evidence>
<dbReference type="InterPro" id="IPR007115">
    <property type="entry name" value="6-PTP_synth/QueD"/>
</dbReference>
<evidence type="ECO:0000256" key="10">
    <source>
        <dbReference type="PIRSR" id="PIRSR006113-2"/>
    </source>
</evidence>
<evidence type="ECO:0000256" key="4">
    <source>
        <dbReference type="ARBA" id="ARBA00022723"/>
    </source>
</evidence>
<dbReference type="InterPro" id="IPR038418">
    <property type="entry name" value="6-PTP_synth/QueD_sf"/>
</dbReference>
<evidence type="ECO:0000256" key="7">
    <source>
        <dbReference type="ARBA" id="ARBA00048807"/>
    </source>
</evidence>
<keyword evidence="6 8" id="KW-0456">Lyase</keyword>
<evidence type="ECO:0000256" key="8">
    <source>
        <dbReference type="PIRNR" id="PIRNR006113"/>
    </source>
</evidence>
<sequence>MATTVTVKVYFEAAHRLHNPAKLDDWNQRVFGKCNNPHGHGHNYVIEAVVQGDPDPDSGYLIDMKDLKEVLNRTVVDHVDHRHLNIEVPFLEGVIPTAENLARIFFERAARELPDGVELVALTVHETERNSATFTRD</sequence>
<dbReference type="PANTHER" id="PTHR12589">
    <property type="entry name" value="PYRUVOYL TETRAHYDROBIOPTERIN SYNTHASE"/>
    <property type="match status" value="1"/>
</dbReference>
<evidence type="ECO:0000256" key="9">
    <source>
        <dbReference type="PIRSR" id="PIRSR006113-1"/>
    </source>
</evidence>
<evidence type="ECO:0000256" key="3">
    <source>
        <dbReference type="ARBA" id="ARBA00018141"/>
    </source>
</evidence>
<dbReference type="PROSITE" id="PS00987">
    <property type="entry name" value="PTPS_1"/>
    <property type="match status" value="1"/>
</dbReference>
<dbReference type="Proteomes" id="UP000598633">
    <property type="component" value="Unassembled WGS sequence"/>
</dbReference>
<dbReference type="EC" id="4.-.-.-" evidence="8"/>
<feature type="binding site" evidence="10">
    <location>
        <position position="40"/>
    </location>
    <ligand>
        <name>Zn(2+)</name>
        <dbReference type="ChEBI" id="CHEBI:29105"/>
    </ligand>
</feature>
<feature type="binding site" evidence="10">
    <location>
        <position position="42"/>
    </location>
    <ligand>
        <name>Zn(2+)</name>
        <dbReference type="ChEBI" id="CHEBI:29105"/>
    </ligand>
</feature>
<dbReference type="GO" id="GO:0003874">
    <property type="term" value="F:6-pyruvoyltetrahydropterin synthase activity"/>
    <property type="evidence" value="ECO:0007669"/>
    <property type="project" value="InterPro"/>
</dbReference>
<feature type="binding site" evidence="10">
    <location>
        <position position="15"/>
    </location>
    <ligand>
        <name>Zn(2+)</name>
        <dbReference type="ChEBI" id="CHEBI:29105"/>
    </ligand>
</feature>
<comment type="caution">
    <text evidence="11">The sequence shown here is derived from an EMBL/GenBank/DDBJ whole genome shotgun (WGS) entry which is preliminary data.</text>
</comment>
<evidence type="ECO:0000313" key="12">
    <source>
        <dbReference type="Proteomes" id="UP000598633"/>
    </source>
</evidence>
<keyword evidence="8" id="KW-0671">Queuosine biosynthesis</keyword>
<comment type="catalytic activity">
    <reaction evidence="7 8">
        <text>7,8-dihydroneopterin 3'-triphosphate + H2O = 6-carboxy-5,6,7,8-tetrahydropterin + triphosphate + acetaldehyde + 2 H(+)</text>
        <dbReference type="Rhea" id="RHEA:27966"/>
        <dbReference type="ChEBI" id="CHEBI:15343"/>
        <dbReference type="ChEBI" id="CHEBI:15377"/>
        <dbReference type="ChEBI" id="CHEBI:15378"/>
        <dbReference type="ChEBI" id="CHEBI:18036"/>
        <dbReference type="ChEBI" id="CHEBI:58462"/>
        <dbReference type="ChEBI" id="CHEBI:61032"/>
        <dbReference type="EC" id="4.1.2.50"/>
    </reaction>
</comment>
<name>A0A8J7C420_9BACT</name>
<dbReference type="Gene3D" id="3.30.479.10">
    <property type="entry name" value="6-pyruvoyl tetrahydropterin synthase/QueD"/>
    <property type="match status" value="1"/>
</dbReference>
<organism evidence="11 12">
    <name type="scientific">Candidatus Sulfomarinibacter kjeldsenii</name>
    <dbReference type="NCBI Taxonomy" id="2885994"/>
    <lineage>
        <taxon>Bacteria</taxon>
        <taxon>Pseudomonadati</taxon>
        <taxon>Acidobacteriota</taxon>
        <taxon>Thermoanaerobaculia</taxon>
        <taxon>Thermoanaerobaculales</taxon>
        <taxon>Candidatus Sulfomarinibacteraceae</taxon>
        <taxon>Candidatus Sulfomarinibacter</taxon>
    </lineage>
</organism>